<dbReference type="KEGG" id="cel:CELE_C01F6.8"/>
<dbReference type="GeneID" id="177730"/>
<dbReference type="PaxDb" id="6239-C01F6.8b"/>
<reference evidence="9" key="2">
    <citation type="submission" date="1999-11" db="EMBL/GenBank/DDBJ databases">
        <authorList>
            <person name="Paulmichl M."/>
            <person name="Scandella E."/>
            <person name="Rudzki J.D."/>
        </authorList>
    </citation>
    <scope>NUCLEOTIDE SEQUENCE</scope>
    <source>
        <strain evidence="9">N2</strain>
    </source>
</reference>
<dbReference type="AGR" id="WB:WBGene00002046"/>
<dbReference type="PANTHER" id="PTHR21399:SF0">
    <property type="entry name" value="METHYLOSOME SUBUNIT PICLN"/>
    <property type="match status" value="1"/>
</dbReference>
<dbReference type="Bgee" id="WBGene00002046">
    <property type="expression patterns" value="Expressed in larva and 4 other cell types or tissues"/>
</dbReference>
<gene>
    <name evidence="10 12" type="primary">icln-1</name>
    <name evidence="12" type="ORF">C01F6.8</name>
    <name evidence="10" type="ORF">CELE_C01F6.8</name>
</gene>
<evidence type="ECO:0000313" key="10">
    <source>
        <dbReference type="EMBL" id="CAD21589.1"/>
    </source>
</evidence>
<dbReference type="WormBase" id="C01F6.8b">
    <property type="protein sequence ID" value="CE30069"/>
    <property type="gene ID" value="WBGene00002046"/>
    <property type="gene designation" value="icln-1"/>
</dbReference>
<evidence type="ECO:0007829" key="13">
    <source>
        <dbReference type="PeptideAtlas" id="G5EG22"/>
    </source>
</evidence>
<evidence type="ECO:0000256" key="1">
    <source>
        <dbReference type="ARBA" id="ARBA00004123"/>
    </source>
</evidence>
<dbReference type="InterPro" id="IPR003521">
    <property type="entry name" value="ICln"/>
</dbReference>
<evidence type="ECO:0000256" key="6">
    <source>
        <dbReference type="ARBA" id="ARBA00023242"/>
    </source>
</evidence>
<protein>
    <recommendedName>
        <fullName evidence="4">Methylosome subunit pICln</fullName>
    </recommendedName>
</protein>
<keyword evidence="11" id="KW-1185">Reference proteome</keyword>
<evidence type="ECO:0000256" key="4">
    <source>
        <dbReference type="ARBA" id="ARBA00015653"/>
    </source>
</evidence>
<evidence type="ECO:0000313" key="11">
    <source>
        <dbReference type="Proteomes" id="UP000001940"/>
    </source>
</evidence>
<keyword evidence="6" id="KW-0539">Nucleus</keyword>
<dbReference type="SMR" id="G5EG22"/>
<dbReference type="OMA" id="YFMLDHK"/>
<dbReference type="HOGENOM" id="CLU_077804_0_0_1"/>
<dbReference type="EMBL" id="BX284604">
    <property type="protein sequence ID" value="CAD21589.1"/>
    <property type="molecule type" value="Genomic_DNA"/>
</dbReference>
<keyword evidence="5" id="KW-0963">Cytoplasm</keyword>
<dbReference type="GO" id="GO:0006821">
    <property type="term" value="P:chloride transport"/>
    <property type="evidence" value="ECO:0007669"/>
    <property type="project" value="InterPro"/>
</dbReference>
<dbReference type="GO" id="GO:0034709">
    <property type="term" value="C:methylosome"/>
    <property type="evidence" value="ECO:0007669"/>
    <property type="project" value="InterPro"/>
</dbReference>
<dbReference type="InterPro" id="IPR039924">
    <property type="entry name" value="ICln/Lot5/Saf5"/>
</dbReference>
<dbReference type="RefSeq" id="NP_001021288.1">
    <property type="nucleotide sequence ID" value="NM_001026117.4"/>
</dbReference>
<feature type="region of interest" description="Disordered" evidence="8">
    <location>
        <begin position="151"/>
        <end position="185"/>
    </location>
</feature>
<reference evidence="9" key="3">
    <citation type="journal article" date="2002" name="J. Biol. Chem.">
        <title>ICln ion channel splice variants in Caenorhabditis elegans: voltage dependence and interaction with an operon partner protein.</title>
        <authorList>
            <person name="Furst J."/>
            <person name="Ritter M."/>
            <person name="Rudzki J."/>
            <person name="Danzl J."/>
            <person name="Gschwentner M."/>
            <person name="Scandella E."/>
            <person name="Jakab M."/>
            <person name="Konig M."/>
            <person name="Oehl B."/>
            <person name="Lang F."/>
            <person name="Deetjen P."/>
            <person name="Paulmichi M."/>
        </authorList>
    </citation>
    <scope>NUCLEOTIDE SEQUENCE</scope>
    <source>
        <strain evidence="9">N2</strain>
    </source>
</reference>
<dbReference type="OrthoDB" id="19714at2759"/>
<name>G5EG22_CAEEL</name>
<keyword evidence="13" id="KW-1267">Proteomics identification</keyword>
<dbReference type="PeptideAtlas" id="G5EG22"/>
<dbReference type="eggNOG" id="KOG3238">
    <property type="taxonomic scope" value="Eukaryota"/>
</dbReference>
<comment type="similarity">
    <text evidence="3">Belongs to the pICln (TC 1.A.47) family.</text>
</comment>
<evidence type="ECO:0000313" key="12">
    <source>
        <dbReference type="WormBase" id="C01F6.8b"/>
    </source>
</evidence>
<dbReference type="STRING" id="6239.C01F6.8b.1"/>
<dbReference type="PRINTS" id="PR01348">
    <property type="entry name" value="ICLNCHANNEL"/>
</dbReference>
<dbReference type="AlphaFoldDB" id="G5EG22"/>
<evidence type="ECO:0000256" key="3">
    <source>
        <dbReference type="ARBA" id="ARBA00007054"/>
    </source>
</evidence>
<evidence type="ECO:0000256" key="8">
    <source>
        <dbReference type="SAM" id="MobiDB-lite"/>
    </source>
</evidence>
<dbReference type="GO" id="GO:0000387">
    <property type="term" value="P:spliceosomal snRNP assembly"/>
    <property type="evidence" value="ECO:0000318"/>
    <property type="project" value="GO_Central"/>
</dbReference>
<dbReference type="InterPro" id="IPR011993">
    <property type="entry name" value="PH-like_dom_sf"/>
</dbReference>
<dbReference type="GO" id="GO:0005886">
    <property type="term" value="C:plasma membrane"/>
    <property type="evidence" value="ECO:0007669"/>
    <property type="project" value="InterPro"/>
</dbReference>
<dbReference type="GO" id="GO:0034715">
    <property type="term" value="C:pICln-Sm protein complex"/>
    <property type="evidence" value="ECO:0000318"/>
    <property type="project" value="GO_Central"/>
</dbReference>
<evidence type="ECO:0000256" key="7">
    <source>
        <dbReference type="ARBA" id="ARBA00045890"/>
    </source>
</evidence>
<proteinExistence type="evidence at protein level"/>
<dbReference type="ExpressionAtlas" id="G5EG22">
    <property type="expression patterns" value="baseline and differential"/>
</dbReference>
<organism evidence="9">
    <name type="scientific">Caenorhabditis elegans</name>
    <dbReference type="NCBI Taxonomy" id="6239"/>
    <lineage>
        <taxon>Eukaryota</taxon>
        <taxon>Metazoa</taxon>
        <taxon>Ecdysozoa</taxon>
        <taxon>Nematoda</taxon>
        <taxon>Chromadorea</taxon>
        <taxon>Rhabditida</taxon>
        <taxon>Rhabditina</taxon>
        <taxon>Rhabditomorpha</taxon>
        <taxon>Rhabditoidea</taxon>
        <taxon>Rhabditidae</taxon>
        <taxon>Peloderinae</taxon>
        <taxon>Caenorhabditis</taxon>
    </lineage>
</organism>
<comment type="subcellular location">
    <subcellularLocation>
        <location evidence="2">Cytoplasm</location>
    </subcellularLocation>
    <subcellularLocation>
        <location evidence="1">Nucleus</location>
    </subcellularLocation>
</comment>
<sequence>MILTEVSQPTEGIKLATTNVQAFFKIDSLGNGTLYITDSAVIWISSAAGTKGFSVAYPAIVLHAISTDVSVFPSEHIFVMVDQRKSVRRRRRAPVLRTIQEDDEQRGLELAAAELEDEESDDDEEEPALEIRFVPDDKDSLSQIYHQIAVGQEENPEEDDPMYDDEEEEMEEEMGDDGQGQSGQWFTADNIDHMQMSEEGLANMQRIFGRGDQHQHHHNEDESME</sequence>
<dbReference type="GO" id="GO:0006884">
    <property type="term" value="P:cell volume homeostasis"/>
    <property type="evidence" value="ECO:0007669"/>
    <property type="project" value="InterPro"/>
</dbReference>
<dbReference type="Proteomes" id="UP000001940">
    <property type="component" value="Chromosome IV"/>
</dbReference>
<dbReference type="EMBL" id="AF202932">
    <property type="protein sequence ID" value="AAK69382.1"/>
    <property type="molecule type" value="mRNA"/>
</dbReference>
<dbReference type="IntAct" id="G5EG22">
    <property type="interactions" value="5"/>
</dbReference>
<evidence type="ECO:0000256" key="2">
    <source>
        <dbReference type="ARBA" id="ARBA00004496"/>
    </source>
</evidence>
<evidence type="ECO:0000256" key="5">
    <source>
        <dbReference type="ARBA" id="ARBA00022490"/>
    </source>
</evidence>
<comment type="function">
    <text evidence="7">Involved in both the assembly of spliceosomal snRNPs and the methylation of Sm proteins. Chaperone that regulates the assembly of spliceosomal U1, U2, U4 and U5 small nuclear ribonucleoproteins (snRNPs), the building blocks of the spliceosome, and thereby plays an important role in the splicing of cellular pre-mRNAs. Most spliceosomal snRNPs contain a common set of Sm proteins SNRPB, SNRPD1, SNRPD2, SNRPD3, SNRPE, SNRPF and SNRPG that assemble in a heptameric protein ring on the Sm site of the small nuclear RNA to form the core snRNP (Sm core). In the cytosol, the Sm proteins SNRPD1, SNRPD2, SNRPE, SNRPF and SNRPG are trapped in an inactive 6S pICln-Sm complex by the chaperone CLNS1A that controls the assembly of the core snRNP. Dissociation by the SMN complex of CLNS1A from the trapped Sm proteins and their transfer to an SMN-Sm complex triggers the assembly of core snRNPs and their transport to the nucleus.</text>
</comment>
<reference evidence="10" key="4">
    <citation type="submission" date="2003-03" db="EMBL/GenBank/DDBJ databases">
        <authorList>
            <person name="Sulson J.E."/>
            <person name="Waterston R."/>
        </authorList>
    </citation>
    <scope>NUCLEOTIDE SEQUENCE</scope>
    <source>
        <strain evidence="10">Bristol N2</strain>
    </source>
</reference>
<feature type="compositionally biased region" description="Acidic residues" evidence="8">
    <location>
        <begin position="154"/>
        <end position="176"/>
    </location>
</feature>
<dbReference type="Gene3D" id="2.30.29.30">
    <property type="entry name" value="Pleckstrin-homology domain (PH domain)/Phosphotyrosine-binding domain (PTB)"/>
    <property type="match status" value="1"/>
</dbReference>
<dbReference type="PANTHER" id="PTHR21399">
    <property type="entry name" value="CHLORIDE CONDUCTANCE REGULATORY PROTEIN ICLN"/>
    <property type="match status" value="1"/>
</dbReference>
<dbReference type="Pfam" id="PF03517">
    <property type="entry name" value="Voldacs"/>
    <property type="match status" value="1"/>
</dbReference>
<reference evidence="10 11" key="1">
    <citation type="journal article" date="1998" name="Science">
        <title>Genome sequence of the nematode C. elegans: a platform for investigating biology.</title>
        <authorList>
            <consortium name="The C. elegans sequencing consortium"/>
            <person name="Sulson J.E."/>
            <person name="Waterston R."/>
        </authorList>
    </citation>
    <scope>NUCLEOTIDE SEQUENCE [LARGE SCALE GENOMIC DNA]</scope>
    <source>
        <strain evidence="10 11">Bristol N2</strain>
    </source>
</reference>
<dbReference type="CTD" id="177730"/>
<dbReference type="GO" id="GO:0005829">
    <property type="term" value="C:cytosol"/>
    <property type="evidence" value="ECO:0000318"/>
    <property type="project" value="GO_Central"/>
</dbReference>
<dbReference type="GO" id="GO:0005681">
    <property type="term" value="C:spliceosomal complex"/>
    <property type="evidence" value="ECO:0000318"/>
    <property type="project" value="GO_Central"/>
</dbReference>
<reference evidence="10" key="5">
    <citation type="submission" date="2024-10" db="EMBL/GenBank/DDBJ databases">
        <authorList>
            <consortium name="WormBase Consortium"/>
            <person name="WormBase"/>
        </authorList>
    </citation>
    <scope>NUCLEOTIDE SEQUENCE</scope>
    <source>
        <strain evidence="10">Bristol N2</strain>
    </source>
</reference>
<dbReference type="GO" id="GO:0045292">
    <property type="term" value="P:mRNA cis splicing, via spliceosome"/>
    <property type="evidence" value="ECO:0000318"/>
    <property type="project" value="GO_Central"/>
</dbReference>
<evidence type="ECO:0000313" key="9">
    <source>
        <dbReference type="EMBL" id="AAK69382.1"/>
    </source>
</evidence>
<dbReference type="FunCoup" id="G5EG22">
    <property type="interactions" value="1859"/>
</dbReference>
<accession>G5EG22</accession>